<reference evidence="3" key="1">
    <citation type="submission" date="2025-08" db="UniProtKB">
        <authorList>
            <consortium name="RefSeq"/>
        </authorList>
    </citation>
    <scope>IDENTIFICATION</scope>
    <source>
        <strain evidence="3">Aabys</strain>
        <tissue evidence="3">Whole body</tissue>
    </source>
</reference>
<dbReference type="KEGG" id="mde:105261603"/>
<feature type="region of interest" description="Disordered" evidence="1">
    <location>
        <begin position="13"/>
        <end position="124"/>
    </location>
</feature>
<name>A0A9J7ICA3_MUSDO</name>
<dbReference type="Proteomes" id="UP001652621">
    <property type="component" value="Unplaced"/>
</dbReference>
<organism evidence="2 3">
    <name type="scientific">Musca domestica</name>
    <name type="common">House fly</name>
    <dbReference type="NCBI Taxonomy" id="7370"/>
    <lineage>
        <taxon>Eukaryota</taxon>
        <taxon>Metazoa</taxon>
        <taxon>Ecdysozoa</taxon>
        <taxon>Arthropoda</taxon>
        <taxon>Hexapoda</taxon>
        <taxon>Insecta</taxon>
        <taxon>Pterygota</taxon>
        <taxon>Neoptera</taxon>
        <taxon>Endopterygota</taxon>
        <taxon>Diptera</taxon>
        <taxon>Brachycera</taxon>
        <taxon>Muscomorpha</taxon>
        <taxon>Muscoidea</taxon>
        <taxon>Muscidae</taxon>
        <taxon>Musca</taxon>
    </lineage>
</organism>
<evidence type="ECO:0000313" key="3">
    <source>
        <dbReference type="RefSeq" id="XP_011291105.2"/>
    </source>
</evidence>
<accession>A0A9J7ICA3</accession>
<protein>
    <submittedName>
        <fullName evidence="3">Uncharacterized protein LOC105261603</fullName>
    </submittedName>
</protein>
<dbReference type="OrthoDB" id="8064113at2759"/>
<evidence type="ECO:0000313" key="2">
    <source>
        <dbReference type="Proteomes" id="UP001652621"/>
    </source>
</evidence>
<keyword evidence="2" id="KW-1185">Reference proteome</keyword>
<gene>
    <name evidence="3" type="primary">LOC105261603</name>
</gene>
<dbReference type="RefSeq" id="XP_011291105.2">
    <property type="nucleotide sequence ID" value="XM_011292803.3"/>
</dbReference>
<dbReference type="VEuPathDB" id="VectorBase:MDOMA2_018783"/>
<feature type="compositionally biased region" description="Low complexity" evidence="1">
    <location>
        <begin position="13"/>
        <end position="24"/>
    </location>
</feature>
<dbReference type="AlphaFoldDB" id="A0A9J7ICA3"/>
<feature type="compositionally biased region" description="Basic residues" evidence="1">
    <location>
        <begin position="44"/>
        <end position="60"/>
    </location>
</feature>
<evidence type="ECO:0000256" key="1">
    <source>
        <dbReference type="SAM" id="MobiDB-lite"/>
    </source>
</evidence>
<sequence length="392" mass="43612">MFLSKMVSGLLNTNKNQQNSNINQPPSTTQSVTQSHSNQNGSQRKSHKKSDKRRKPKPKKALTDLLKPLSKNSITNDLPQTSKGDGRGPAPIREIFSPSTNKVKSASWKRSDRSAAFANKKSKVSRKHSPNWLKINCVSEKVDETYSNKTMDSACRPGTLYSDVVFGAGGTANLVNIRTAASEGPSAQQKLTEALLKCSLATKGNPNDSTRIDHEMDNQNTIFQTLFNFEGNPMGNQDSPIQTLEIPSEPNFITKEVEEEVCICESTPNSCSSAFEKSLNTTPYDEADVVVLEEHKGNDHCSHSPISYGNYLEQQQQQFHESTTSNIVNRQPRKFIINIPQWNFTEPDFSPLGFPKFLCHFDDETYLQAENLAMLSFNLAMGNRTAPGAFKL</sequence>
<feature type="compositionally biased region" description="Polar residues" evidence="1">
    <location>
        <begin position="70"/>
        <end position="83"/>
    </location>
</feature>
<proteinExistence type="predicted"/>
<feature type="compositionally biased region" description="Polar residues" evidence="1">
    <location>
        <begin position="25"/>
        <end position="43"/>
    </location>
</feature>
<dbReference type="GeneID" id="105261603"/>